<dbReference type="PANTHER" id="PTHR43479">
    <property type="entry name" value="ACREF/ENVCD OPERON REPRESSOR-RELATED"/>
    <property type="match status" value="1"/>
</dbReference>
<evidence type="ECO:0000313" key="5">
    <source>
        <dbReference type="Proteomes" id="UP000823927"/>
    </source>
</evidence>
<dbReference type="AlphaFoldDB" id="A0A9D1JQC2"/>
<sequence length="198" mass="23146">MNEKKDSARVRMTKQLLRRAFTQLLLEKPIQNITVRELCEKAQVNRGTFYLHYKDIYDLMESIETQMTQELGDVLIHLDVMPKNSESLVEPYREVFEFLKQNSDICIILLGENSDFAFINRLLNMGKEYSLKQYMECYPMADEKQTEYFYSFISSGYIGLLRQWAANDFRDSATSIAVMAQNLMLGAAKALQMPMKWT</sequence>
<feature type="DNA-binding region" description="H-T-H motif" evidence="2">
    <location>
        <begin position="34"/>
        <end position="53"/>
    </location>
</feature>
<dbReference type="Pfam" id="PF14278">
    <property type="entry name" value="TetR_C_8"/>
    <property type="match status" value="1"/>
</dbReference>
<comment type="caution">
    <text evidence="4">The sequence shown here is derived from an EMBL/GenBank/DDBJ whole genome shotgun (WGS) entry which is preliminary data.</text>
</comment>
<organism evidence="4 5">
    <name type="scientific">Candidatus Scybalocola faecigallinarum</name>
    <dbReference type="NCBI Taxonomy" id="2840941"/>
    <lineage>
        <taxon>Bacteria</taxon>
        <taxon>Bacillati</taxon>
        <taxon>Bacillota</taxon>
        <taxon>Clostridia</taxon>
        <taxon>Lachnospirales</taxon>
        <taxon>Lachnospiraceae</taxon>
        <taxon>Lachnospiraceae incertae sedis</taxon>
        <taxon>Candidatus Scybalocola (ex Gilroy et al. 2021)</taxon>
    </lineage>
</organism>
<reference evidence="4" key="2">
    <citation type="journal article" date="2021" name="PeerJ">
        <title>Extensive microbial diversity within the chicken gut microbiome revealed by metagenomics and culture.</title>
        <authorList>
            <person name="Gilroy R."/>
            <person name="Ravi A."/>
            <person name="Getino M."/>
            <person name="Pursley I."/>
            <person name="Horton D.L."/>
            <person name="Alikhan N.F."/>
            <person name="Baker D."/>
            <person name="Gharbi K."/>
            <person name="Hall N."/>
            <person name="Watson M."/>
            <person name="Adriaenssens E.M."/>
            <person name="Foster-Nyarko E."/>
            <person name="Jarju S."/>
            <person name="Secka A."/>
            <person name="Antonio M."/>
            <person name="Oren A."/>
            <person name="Chaudhuri R.R."/>
            <person name="La Ragione R."/>
            <person name="Hildebrand F."/>
            <person name="Pallen M.J."/>
        </authorList>
    </citation>
    <scope>NUCLEOTIDE SEQUENCE</scope>
    <source>
        <strain evidence="4">CHK178-757</strain>
    </source>
</reference>
<evidence type="ECO:0000256" key="2">
    <source>
        <dbReference type="PROSITE-ProRule" id="PRU00335"/>
    </source>
</evidence>
<evidence type="ECO:0000259" key="3">
    <source>
        <dbReference type="PROSITE" id="PS50977"/>
    </source>
</evidence>
<name>A0A9D1JQC2_9FIRM</name>
<dbReference type="SUPFAM" id="SSF46689">
    <property type="entry name" value="Homeodomain-like"/>
    <property type="match status" value="1"/>
</dbReference>
<dbReference type="InterPro" id="IPR050624">
    <property type="entry name" value="HTH-type_Tx_Regulator"/>
</dbReference>
<keyword evidence="1 2" id="KW-0238">DNA-binding</keyword>
<protein>
    <submittedName>
        <fullName evidence="4">TetR/AcrR family transcriptional regulator</fullName>
    </submittedName>
</protein>
<feature type="domain" description="HTH tetR-type" evidence="3">
    <location>
        <begin position="11"/>
        <end position="71"/>
    </location>
</feature>
<evidence type="ECO:0000313" key="4">
    <source>
        <dbReference type="EMBL" id="HIS46589.1"/>
    </source>
</evidence>
<proteinExistence type="predicted"/>
<dbReference type="PANTHER" id="PTHR43479:SF7">
    <property type="entry name" value="TETR-FAMILY TRANSCRIPTIONAL REGULATOR"/>
    <property type="match status" value="1"/>
</dbReference>
<evidence type="ECO:0000256" key="1">
    <source>
        <dbReference type="ARBA" id="ARBA00023125"/>
    </source>
</evidence>
<dbReference type="InterPro" id="IPR039532">
    <property type="entry name" value="TetR_C_Firmicutes"/>
</dbReference>
<dbReference type="Pfam" id="PF00440">
    <property type="entry name" value="TetR_N"/>
    <property type="match status" value="1"/>
</dbReference>
<reference evidence="4" key="1">
    <citation type="submission" date="2020-10" db="EMBL/GenBank/DDBJ databases">
        <authorList>
            <person name="Gilroy R."/>
        </authorList>
    </citation>
    <scope>NUCLEOTIDE SEQUENCE</scope>
    <source>
        <strain evidence="4">CHK178-757</strain>
    </source>
</reference>
<accession>A0A9D1JQC2</accession>
<dbReference type="PROSITE" id="PS50977">
    <property type="entry name" value="HTH_TETR_2"/>
    <property type="match status" value="1"/>
</dbReference>
<dbReference type="GO" id="GO:0003677">
    <property type="term" value="F:DNA binding"/>
    <property type="evidence" value="ECO:0007669"/>
    <property type="project" value="UniProtKB-UniRule"/>
</dbReference>
<dbReference type="Gene3D" id="1.10.357.10">
    <property type="entry name" value="Tetracycline Repressor, domain 2"/>
    <property type="match status" value="1"/>
</dbReference>
<dbReference type="Proteomes" id="UP000823927">
    <property type="component" value="Unassembled WGS sequence"/>
</dbReference>
<gene>
    <name evidence="4" type="ORF">IAB46_03340</name>
</gene>
<dbReference type="InterPro" id="IPR009057">
    <property type="entry name" value="Homeodomain-like_sf"/>
</dbReference>
<dbReference type="EMBL" id="DVIT01000013">
    <property type="protein sequence ID" value="HIS46589.1"/>
    <property type="molecule type" value="Genomic_DNA"/>
</dbReference>
<dbReference type="InterPro" id="IPR001647">
    <property type="entry name" value="HTH_TetR"/>
</dbReference>